<protein>
    <submittedName>
        <fullName evidence="1">Uncharacterized protein</fullName>
    </submittedName>
</protein>
<dbReference type="AlphaFoldDB" id="J7LGI5"/>
<sequence>MRSVARMLSEGTISPRSKRELEEVSYARRTVQRRWKGFQNG</sequence>
<dbReference type="Proteomes" id="UP000003779">
    <property type="component" value="Chromosome"/>
</dbReference>
<proteinExistence type="predicted"/>
<reference evidence="1 2" key="1">
    <citation type="journal article" date="2012" name="J. Bacteriol.">
        <title>Whole-Genome Sequence of Nocardiopsis alba Strain ATCC BAA-2165, Associated with Honeybees.</title>
        <authorList>
            <person name="Qiao J."/>
            <person name="Chen L."/>
            <person name="Li Y."/>
            <person name="Wang J."/>
            <person name="Zhang W."/>
            <person name="Chen S."/>
        </authorList>
    </citation>
    <scope>NUCLEOTIDE SEQUENCE [LARGE SCALE GENOMIC DNA]</scope>
    <source>
        <strain evidence="2">ATCC BAA-2165 / BE74</strain>
    </source>
</reference>
<gene>
    <name evidence="1" type="ordered locus">B005_1414</name>
</gene>
<evidence type="ECO:0000313" key="2">
    <source>
        <dbReference type="Proteomes" id="UP000003779"/>
    </source>
</evidence>
<dbReference type="EMBL" id="CP003788">
    <property type="protein sequence ID" value="AFR10024.1"/>
    <property type="molecule type" value="Genomic_DNA"/>
</dbReference>
<organism evidence="1 2">
    <name type="scientific">Nocardiopsis alba (strain ATCC BAA-2165 / BE74)</name>
    <dbReference type="NCBI Taxonomy" id="1205910"/>
    <lineage>
        <taxon>Bacteria</taxon>
        <taxon>Bacillati</taxon>
        <taxon>Actinomycetota</taxon>
        <taxon>Actinomycetes</taxon>
        <taxon>Streptosporangiales</taxon>
        <taxon>Nocardiopsidaceae</taxon>
        <taxon>Nocardiopsis</taxon>
    </lineage>
</organism>
<name>J7LGI5_NOCAA</name>
<dbReference type="HOGENOM" id="CLU_3273440_0_0_11"/>
<evidence type="ECO:0000313" key="1">
    <source>
        <dbReference type="EMBL" id="AFR10024.1"/>
    </source>
</evidence>
<dbReference type="STRING" id="1205910.B005_1414"/>
<reference evidence="2" key="2">
    <citation type="submission" date="2012-08" db="EMBL/GenBank/DDBJ databases">
        <title>Whole-genome sequence of Nocardiopsis alba strain ATCC BAA-2165 associated with honeybees.</title>
        <authorList>
            <person name="Qiao J."/>
            <person name="Chen L."/>
            <person name="Li Y."/>
            <person name="Wang J."/>
            <person name="Zhang W."/>
            <person name="Chen S."/>
        </authorList>
    </citation>
    <scope>NUCLEOTIDE SEQUENCE [LARGE SCALE GENOMIC DNA]</scope>
    <source>
        <strain evidence="2">ATCC BAA-2165 / BE74</strain>
    </source>
</reference>
<dbReference type="PATRIC" id="fig|1205910.3.peg.1338"/>
<dbReference type="KEGG" id="nal:B005_1414"/>
<accession>J7LGI5</accession>